<reference evidence="2 3" key="1">
    <citation type="submission" date="2024-06" db="EMBL/GenBank/DDBJ databases">
        <title>Genomic Encyclopedia of Type Strains, Phase IV (KMG-IV): sequencing the most valuable type-strain genomes for metagenomic binning, comparative biology and taxonomic classification.</title>
        <authorList>
            <person name="Goeker M."/>
        </authorList>
    </citation>
    <scope>NUCLEOTIDE SEQUENCE [LARGE SCALE GENOMIC DNA]</scope>
    <source>
        <strain evidence="2 3">DSM 27865</strain>
    </source>
</reference>
<dbReference type="GO" id="GO:0008233">
    <property type="term" value="F:peptidase activity"/>
    <property type="evidence" value="ECO:0007669"/>
    <property type="project" value="UniProtKB-KW"/>
</dbReference>
<comment type="caution">
    <text evidence="2">The sequence shown here is derived from an EMBL/GenBank/DDBJ whole genome shotgun (WGS) entry which is preliminary data.</text>
</comment>
<feature type="transmembrane region" description="Helical" evidence="1">
    <location>
        <begin position="16"/>
        <end position="37"/>
    </location>
</feature>
<dbReference type="RefSeq" id="WP_354197555.1">
    <property type="nucleotide sequence ID" value="NZ_JBEPML010000015.1"/>
</dbReference>
<dbReference type="EMBL" id="JBEPML010000015">
    <property type="protein sequence ID" value="MET3793570.1"/>
    <property type="molecule type" value="Genomic_DNA"/>
</dbReference>
<feature type="transmembrane region" description="Helical" evidence="1">
    <location>
        <begin position="49"/>
        <end position="70"/>
    </location>
</feature>
<gene>
    <name evidence="2" type="ORF">ABID37_003798</name>
</gene>
<keyword evidence="2" id="KW-0378">Hydrolase</keyword>
<sequence length="181" mass="19529">MAGLKDRQAREGGARVAYLVCAFFAFIAAIFGSIAAYVALTTKGPHDVVAVFIGFVWVFLAVIVEILVIARAGLFRQSDEPAEPLPAEASKGRSVFFGECYEASASAEAEVKDPQMRLGLTVFMSVSALALLVVQIMLYRAGHSTLGGFLFSCLPVAFMCYWATLKFRAPHGQGRGRRAGR</sequence>
<name>A0ABV2N3C5_9HYPH</name>
<protein>
    <submittedName>
        <fullName evidence="2">Membrane protease YdiL (CAAX protease family)</fullName>
    </submittedName>
</protein>
<dbReference type="GO" id="GO:0006508">
    <property type="term" value="P:proteolysis"/>
    <property type="evidence" value="ECO:0007669"/>
    <property type="project" value="UniProtKB-KW"/>
</dbReference>
<evidence type="ECO:0000313" key="2">
    <source>
        <dbReference type="EMBL" id="MET3793570.1"/>
    </source>
</evidence>
<dbReference type="Proteomes" id="UP001549076">
    <property type="component" value="Unassembled WGS sequence"/>
</dbReference>
<organism evidence="2 3">
    <name type="scientific">Aquamicrobium terrae</name>
    <dbReference type="NCBI Taxonomy" id="1324945"/>
    <lineage>
        <taxon>Bacteria</taxon>
        <taxon>Pseudomonadati</taxon>
        <taxon>Pseudomonadota</taxon>
        <taxon>Alphaproteobacteria</taxon>
        <taxon>Hyphomicrobiales</taxon>
        <taxon>Phyllobacteriaceae</taxon>
        <taxon>Aquamicrobium</taxon>
    </lineage>
</organism>
<accession>A0ABV2N3C5</accession>
<proteinExistence type="predicted"/>
<keyword evidence="1" id="KW-0812">Transmembrane</keyword>
<evidence type="ECO:0000256" key="1">
    <source>
        <dbReference type="SAM" id="Phobius"/>
    </source>
</evidence>
<feature type="transmembrane region" description="Helical" evidence="1">
    <location>
        <begin position="145"/>
        <end position="165"/>
    </location>
</feature>
<keyword evidence="1" id="KW-0472">Membrane</keyword>
<keyword evidence="3" id="KW-1185">Reference proteome</keyword>
<evidence type="ECO:0000313" key="3">
    <source>
        <dbReference type="Proteomes" id="UP001549076"/>
    </source>
</evidence>
<keyword evidence="2" id="KW-0645">Protease</keyword>
<keyword evidence="1" id="KW-1133">Transmembrane helix</keyword>
<feature type="transmembrane region" description="Helical" evidence="1">
    <location>
        <begin position="118"/>
        <end position="139"/>
    </location>
</feature>